<dbReference type="InterPro" id="IPR045004">
    <property type="entry name" value="ECH_dom"/>
</dbReference>
<dbReference type="InterPro" id="IPR032259">
    <property type="entry name" value="HIBYL-CoA-H"/>
</dbReference>
<dbReference type="Gene3D" id="3.90.226.10">
    <property type="entry name" value="2-enoyl-CoA Hydratase, Chain A, domain 1"/>
    <property type="match status" value="1"/>
</dbReference>
<dbReference type="OrthoDB" id="1737613at2759"/>
<evidence type="ECO:0000313" key="6">
    <source>
        <dbReference type="Proteomes" id="UP001165083"/>
    </source>
</evidence>
<sequence>MGTTRSPREPDESQRHTKIQFASTMQRAMSLRLRLLQRPVRQLAPGARRASSKAADFADILYGQDTGVRTVTFNRPEKLNALTLPMAQHLTQRLHKLEANATVNAIVFSGSGGKAFCAGGDIRALADNGKDPATRQVALDFFRHEYRLNYLLATTEKPIISFLNGVTMGGGVGLSMHGKFVVATEKTLFAMPETAIGFFPDVGASYLLPRLGRRLVEGEDYVADVPKSQALKGQGLGTYLALTGERLKGHEVIGLGLATHYLPTSEYETLVHHLTGLEFADNVPQEERDEIIHEALEELETDEAFQEIDPGEWIMWNCVLMVLSDGGCFFFSAF</sequence>
<evidence type="ECO:0000313" key="5">
    <source>
        <dbReference type="EMBL" id="GMF18777.1"/>
    </source>
</evidence>
<keyword evidence="6" id="KW-1185">Reference proteome</keyword>
<dbReference type="GO" id="GO:0006574">
    <property type="term" value="P:L-valine catabolic process"/>
    <property type="evidence" value="ECO:0007669"/>
    <property type="project" value="TreeGrafter"/>
</dbReference>
<dbReference type="EMBL" id="BSXW01000326">
    <property type="protein sequence ID" value="GMF18777.1"/>
    <property type="molecule type" value="Genomic_DNA"/>
</dbReference>
<dbReference type="EC" id="3.1.2.4" evidence="2"/>
<protein>
    <recommendedName>
        <fullName evidence="2">3-hydroxyisobutyryl-CoA hydrolase</fullName>
        <ecNumber evidence="2">3.1.2.4</ecNumber>
    </recommendedName>
</protein>
<dbReference type="Pfam" id="PF16113">
    <property type="entry name" value="ECH_2"/>
    <property type="match status" value="1"/>
</dbReference>
<dbReference type="PANTHER" id="PTHR43176">
    <property type="entry name" value="3-HYDROXYISOBUTYRYL-COA HYDROLASE-RELATED"/>
    <property type="match status" value="1"/>
</dbReference>
<dbReference type="InterPro" id="IPR029045">
    <property type="entry name" value="ClpP/crotonase-like_dom_sf"/>
</dbReference>
<comment type="caution">
    <text evidence="5">The sequence shown here is derived from an EMBL/GenBank/DDBJ whole genome shotgun (WGS) entry which is preliminary data.</text>
</comment>
<dbReference type="AlphaFoldDB" id="A0A9W6TRX9"/>
<name>A0A9W6TRX9_9STRA</name>
<accession>A0A9W6TRX9</accession>
<reference evidence="5" key="1">
    <citation type="submission" date="2023-04" db="EMBL/GenBank/DDBJ databases">
        <title>Phytophthora lilii NBRC 32176.</title>
        <authorList>
            <person name="Ichikawa N."/>
            <person name="Sato H."/>
            <person name="Tonouchi N."/>
        </authorList>
    </citation>
    <scope>NUCLEOTIDE SEQUENCE</scope>
    <source>
        <strain evidence="5">NBRC 32176</strain>
    </source>
</reference>
<dbReference type="SUPFAM" id="SSF52096">
    <property type="entry name" value="ClpP/crotonase"/>
    <property type="match status" value="1"/>
</dbReference>
<gene>
    <name evidence="5" type="ORF">Plil01_000707900</name>
</gene>
<evidence type="ECO:0000256" key="2">
    <source>
        <dbReference type="ARBA" id="ARBA00011915"/>
    </source>
</evidence>
<feature type="domain" description="Enoyl-CoA hydratase/isomerase" evidence="4">
    <location>
        <begin position="68"/>
        <end position="304"/>
    </location>
</feature>
<dbReference type="PANTHER" id="PTHR43176:SF3">
    <property type="entry name" value="3-HYDROXYISOBUTYRYL-COA HYDROLASE, MITOCHONDRIAL"/>
    <property type="match status" value="1"/>
</dbReference>
<evidence type="ECO:0000256" key="3">
    <source>
        <dbReference type="ARBA" id="ARBA00022801"/>
    </source>
</evidence>
<dbReference type="CDD" id="cd06558">
    <property type="entry name" value="crotonase-like"/>
    <property type="match status" value="1"/>
</dbReference>
<keyword evidence="3" id="KW-0378">Hydrolase</keyword>
<comment type="catalytic activity">
    <reaction evidence="1">
        <text>3-hydroxy-2-methylpropanoyl-CoA + H2O = 3-hydroxy-2-methylpropanoate + CoA + H(+)</text>
        <dbReference type="Rhea" id="RHEA:20888"/>
        <dbReference type="ChEBI" id="CHEBI:11805"/>
        <dbReference type="ChEBI" id="CHEBI:15377"/>
        <dbReference type="ChEBI" id="CHEBI:15378"/>
        <dbReference type="ChEBI" id="CHEBI:57287"/>
        <dbReference type="ChEBI" id="CHEBI:57340"/>
        <dbReference type="EC" id="3.1.2.4"/>
    </reaction>
</comment>
<organism evidence="5 6">
    <name type="scientific">Phytophthora lilii</name>
    <dbReference type="NCBI Taxonomy" id="2077276"/>
    <lineage>
        <taxon>Eukaryota</taxon>
        <taxon>Sar</taxon>
        <taxon>Stramenopiles</taxon>
        <taxon>Oomycota</taxon>
        <taxon>Peronosporomycetes</taxon>
        <taxon>Peronosporales</taxon>
        <taxon>Peronosporaceae</taxon>
        <taxon>Phytophthora</taxon>
    </lineage>
</organism>
<dbReference type="Proteomes" id="UP001165083">
    <property type="component" value="Unassembled WGS sequence"/>
</dbReference>
<evidence type="ECO:0000259" key="4">
    <source>
        <dbReference type="Pfam" id="PF16113"/>
    </source>
</evidence>
<evidence type="ECO:0000256" key="1">
    <source>
        <dbReference type="ARBA" id="ARBA00001709"/>
    </source>
</evidence>
<dbReference type="GO" id="GO:0003860">
    <property type="term" value="F:3-hydroxyisobutyryl-CoA hydrolase activity"/>
    <property type="evidence" value="ECO:0007669"/>
    <property type="project" value="UniProtKB-EC"/>
</dbReference>
<proteinExistence type="predicted"/>